<dbReference type="InterPro" id="IPR015421">
    <property type="entry name" value="PyrdxlP-dep_Trfase_major"/>
</dbReference>
<name>A0A411E9X6_9FLAO</name>
<evidence type="ECO:0000313" key="4">
    <source>
        <dbReference type="EMBL" id="QBA64512.1"/>
    </source>
</evidence>
<dbReference type="OrthoDB" id="846426at2"/>
<sequence>MMVEVQEYPGRTLVHKGATYLYFGGTSYLGIQLEPEFIEIAKRYISKYGTNYGASRRSNIRLDIYERAEDYLSQWIGGEASLTMSSGYLAGQLLAQHFKTSEHKLFYAPNSHSALYTSKAKPYTTYTTLNIALQEHLHNNKKEVPVIFIDSIDFSGCNYPHFDILRTLPLDSCILVVDDSHGIGVVGKNGAGVFRSLKSLPCKELVLCASLGKAVGIQAGVVTGNSSRINKLKASDFFGGASPAAPFYLAQFMEAETHYRQKRKELKQNISLFDNLTRGLKVLNGMPQYPVYGYSNQSMTDYLKDQRILVTDFRYPTEDSYAANRIVLTAAHNKEDINTLATALNTFVNQL</sequence>
<dbReference type="PANTHER" id="PTHR13693">
    <property type="entry name" value="CLASS II AMINOTRANSFERASE/8-AMINO-7-OXONONANOATE SYNTHASE"/>
    <property type="match status" value="1"/>
</dbReference>
<dbReference type="InterPro" id="IPR015422">
    <property type="entry name" value="PyrdxlP-dep_Trfase_small"/>
</dbReference>
<feature type="domain" description="Aminotransferase class I/classII large" evidence="3">
    <location>
        <begin position="164"/>
        <end position="344"/>
    </location>
</feature>
<protein>
    <submittedName>
        <fullName evidence="4">Pyridoxal phosphate-dependent aminotransferase family protein</fullName>
    </submittedName>
</protein>
<gene>
    <name evidence="4" type="ORF">EQY75_08240</name>
</gene>
<comment type="cofactor">
    <cofactor evidence="1">
        <name>pyridoxal 5'-phosphate</name>
        <dbReference type="ChEBI" id="CHEBI:597326"/>
    </cofactor>
</comment>
<evidence type="ECO:0000256" key="1">
    <source>
        <dbReference type="ARBA" id="ARBA00001933"/>
    </source>
</evidence>
<evidence type="ECO:0000259" key="3">
    <source>
        <dbReference type="Pfam" id="PF00155"/>
    </source>
</evidence>
<dbReference type="InterPro" id="IPR050087">
    <property type="entry name" value="AON_synthase_class-II"/>
</dbReference>
<dbReference type="GO" id="GO:0030170">
    <property type="term" value="F:pyridoxal phosphate binding"/>
    <property type="evidence" value="ECO:0007669"/>
    <property type="project" value="InterPro"/>
</dbReference>
<dbReference type="Gene3D" id="3.40.640.10">
    <property type="entry name" value="Type I PLP-dependent aspartate aminotransferase-like (Major domain)"/>
    <property type="match status" value="1"/>
</dbReference>
<dbReference type="EMBL" id="CP035544">
    <property type="protein sequence ID" value="QBA64512.1"/>
    <property type="molecule type" value="Genomic_DNA"/>
</dbReference>
<accession>A0A411E9X6</accession>
<dbReference type="InterPro" id="IPR004839">
    <property type="entry name" value="Aminotransferase_I/II_large"/>
</dbReference>
<keyword evidence="5" id="KW-1185">Reference proteome</keyword>
<evidence type="ECO:0000313" key="5">
    <source>
        <dbReference type="Proteomes" id="UP000290889"/>
    </source>
</evidence>
<dbReference type="Gene3D" id="3.90.1150.10">
    <property type="entry name" value="Aspartate Aminotransferase, domain 1"/>
    <property type="match status" value="1"/>
</dbReference>
<keyword evidence="4" id="KW-0032">Aminotransferase</keyword>
<dbReference type="InterPro" id="IPR015424">
    <property type="entry name" value="PyrdxlP-dep_Trfase"/>
</dbReference>
<dbReference type="Proteomes" id="UP000290889">
    <property type="component" value="Chromosome"/>
</dbReference>
<dbReference type="RefSeq" id="WP_129604793.1">
    <property type="nucleotide sequence ID" value="NZ_CP035544.1"/>
</dbReference>
<dbReference type="GO" id="GO:0008483">
    <property type="term" value="F:transaminase activity"/>
    <property type="evidence" value="ECO:0007669"/>
    <property type="project" value="UniProtKB-KW"/>
</dbReference>
<dbReference type="Pfam" id="PF00155">
    <property type="entry name" value="Aminotran_1_2"/>
    <property type="match status" value="1"/>
</dbReference>
<proteinExistence type="predicted"/>
<keyword evidence="2 4" id="KW-0808">Transferase</keyword>
<evidence type="ECO:0000256" key="2">
    <source>
        <dbReference type="ARBA" id="ARBA00022679"/>
    </source>
</evidence>
<dbReference type="KEGG" id="mur:EQY75_08240"/>
<reference evidence="4 5" key="1">
    <citation type="submission" date="2019-01" db="EMBL/GenBank/DDBJ databases">
        <title>Muriicola soli sp. nov., isolated from soil.</title>
        <authorList>
            <person name="Kang H.J."/>
            <person name="Kim S.B."/>
        </authorList>
    </citation>
    <scope>NUCLEOTIDE SEQUENCE [LARGE SCALE GENOMIC DNA]</scope>
    <source>
        <strain evidence="4 5">MMS17-SY002</strain>
    </source>
</reference>
<dbReference type="AlphaFoldDB" id="A0A411E9X6"/>
<dbReference type="SUPFAM" id="SSF53383">
    <property type="entry name" value="PLP-dependent transferases"/>
    <property type="match status" value="1"/>
</dbReference>
<organism evidence="4 5">
    <name type="scientific">Muriicola soli</name>
    <dbReference type="NCBI Taxonomy" id="2507538"/>
    <lineage>
        <taxon>Bacteria</taxon>
        <taxon>Pseudomonadati</taxon>
        <taxon>Bacteroidota</taxon>
        <taxon>Flavobacteriia</taxon>
        <taxon>Flavobacteriales</taxon>
        <taxon>Flavobacteriaceae</taxon>
        <taxon>Muriicola</taxon>
    </lineage>
</organism>